<keyword evidence="1" id="KW-0812">Transmembrane</keyword>
<reference evidence="3 4" key="1">
    <citation type="submission" date="2018-05" db="EMBL/GenBank/DDBJ databases">
        <title>Rhodohalobacter halophilus gen. nov., sp. nov., a moderately halophilic member of the family Balneolaceae.</title>
        <authorList>
            <person name="Liu Z.-W."/>
        </authorList>
    </citation>
    <scope>NUCLEOTIDE SEQUENCE [LARGE SCALE GENOMIC DNA]</scope>
    <source>
        <strain evidence="3 4">8A47</strain>
    </source>
</reference>
<keyword evidence="1" id="KW-1133">Transmembrane helix</keyword>
<feature type="transmembrane region" description="Helical" evidence="1">
    <location>
        <begin position="427"/>
        <end position="449"/>
    </location>
</feature>
<evidence type="ECO:0000313" key="3">
    <source>
        <dbReference type="EMBL" id="PWN06080.1"/>
    </source>
</evidence>
<proteinExistence type="predicted"/>
<sequence>MPLHQPYRFFLLIVVVLCYSKAAEAQSADSTRHFLALDVTQQDIDWNTEANLDRIRNAGIHLLLIDPDTELPATLSPDFSLILFSDNSYRTVGQVRESAARTAQTLVSEAERIEGRYPRSLAAIELYRYPNDRNPAFHEAAAPVTDSIRVYTDLPIFYTSATDSDSTARGPFSYIASVARAETDPDYEFSSFVHFNPSDDLNVSLSSLNQLLDTQLVTQNSVIVLPAGWFFSASESVPGMATVLNRYTSGERIPMPLPADSGEGPVANWSVVFLLLLWISFLLHYRYQPVYGQSLSRYFLHHPFYVIDVMEHRVRNSTPGLIVLLQHAAITALFTYLSADILISETGLHALQVQVPELFLFQNPLLSLSLAGFSFALITQGISVLWIYFLNKELTSFSQALNLYSWPLHVNLLLTTVLVVLSQTGITGFWIAAFAILFGLTWFMSFIIASVDAAKFLKNRLLYLLLTTGIHVLAVMILSWFLFTSPMIFEPLQMAFTFGK</sequence>
<protein>
    <submittedName>
        <fullName evidence="3">Uncharacterized protein</fullName>
    </submittedName>
</protein>
<feature type="transmembrane region" description="Helical" evidence="1">
    <location>
        <begin position="320"/>
        <end position="339"/>
    </location>
</feature>
<feature type="signal peptide" evidence="2">
    <location>
        <begin position="1"/>
        <end position="25"/>
    </location>
</feature>
<feature type="transmembrane region" description="Helical" evidence="1">
    <location>
        <begin position="365"/>
        <end position="389"/>
    </location>
</feature>
<evidence type="ECO:0000256" key="1">
    <source>
        <dbReference type="SAM" id="Phobius"/>
    </source>
</evidence>
<feature type="transmembrane region" description="Helical" evidence="1">
    <location>
        <begin position="461"/>
        <end position="483"/>
    </location>
</feature>
<organism evidence="3 4">
    <name type="scientific">Rhodohalobacter mucosus</name>
    <dbReference type="NCBI Taxonomy" id="2079485"/>
    <lineage>
        <taxon>Bacteria</taxon>
        <taxon>Pseudomonadati</taxon>
        <taxon>Balneolota</taxon>
        <taxon>Balneolia</taxon>
        <taxon>Balneolales</taxon>
        <taxon>Balneolaceae</taxon>
        <taxon>Rhodohalobacter</taxon>
    </lineage>
</organism>
<evidence type="ECO:0000313" key="4">
    <source>
        <dbReference type="Proteomes" id="UP000245533"/>
    </source>
</evidence>
<gene>
    <name evidence="3" type="ORF">DDZ15_09490</name>
</gene>
<name>A0A316TNV5_9BACT</name>
<dbReference type="OrthoDB" id="1523844at2"/>
<dbReference type="AlphaFoldDB" id="A0A316TNV5"/>
<feature type="transmembrane region" description="Helical" evidence="1">
    <location>
        <begin position="266"/>
        <end position="287"/>
    </location>
</feature>
<keyword evidence="2" id="KW-0732">Signal</keyword>
<feature type="chain" id="PRO_5016234331" evidence="2">
    <location>
        <begin position="26"/>
        <end position="500"/>
    </location>
</feature>
<dbReference type="RefSeq" id="WP_109646873.1">
    <property type="nucleotide sequence ID" value="NZ_QGGB01000007.1"/>
</dbReference>
<feature type="transmembrane region" description="Helical" evidence="1">
    <location>
        <begin position="401"/>
        <end position="421"/>
    </location>
</feature>
<keyword evidence="4" id="KW-1185">Reference proteome</keyword>
<comment type="caution">
    <text evidence="3">The sequence shown here is derived from an EMBL/GenBank/DDBJ whole genome shotgun (WGS) entry which is preliminary data.</text>
</comment>
<evidence type="ECO:0000256" key="2">
    <source>
        <dbReference type="SAM" id="SignalP"/>
    </source>
</evidence>
<accession>A0A316TNV5</accession>
<keyword evidence="1" id="KW-0472">Membrane</keyword>
<dbReference type="Proteomes" id="UP000245533">
    <property type="component" value="Unassembled WGS sequence"/>
</dbReference>
<dbReference type="EMBL" id="QGGB01000007">
    <property type="protein sequence ID" value="PWN06080.1"/>
    <property type="molecule type" value="Genomic_DNA"/>
</dbReference>